<proteinExistence type="predicted"/>
<feature type="domain" description="HTH cro/C1-type" evidence="1">
    <location>
        <begin position="45"/>
        <end position="68"/>
    </location>
</feature>
<protein>
    <submittedName>
        <fullName evidence="2">Helix-turn-helix domain-containing protein</fullName>
    </submittedName>
</protein>
<evidence type="ECO:0000259" key="1">
    <source>
        <dbReference type="PROSITE" id="PS50943"/>
    </source>
</evidence>
<accession>A0ABY7BGH6</accession>
<dbReference type="PROSITE" id="PS50943">
    <property type="entry name" value="HTH_CROC1"/>
    <property type="match status" value="1"/>
</dbReference>
<sequence>MWYYKINKTMLVKWDEKMDFYRIGDKVISLQKIIDEVKRILDLRQKGLSQIEVAEKLKVDRSFISKLEGLGEVRKGKNIAAIGFPIKNKQEVEEVLQSYGINYYLLMTEEERNNFINSLSAAQLLNIMGEYINNFRSFDIVIAMGSDFRLNWFKAFLDCEVITIPLGKSPLKYDVEIDIETLKKILDTITQ</sequence>
<name>A0ABY7BGH6_9FIRM</name>
<dbReference type="EMBL" id="CP113864">
    <property type="protein sequence ID" value="WAM31196.1"/>
    <property type="molecule type" value="Genomic_DNA"/>
</dbReference>
<organism evidence="2 3">
    <name type="scientific">Caldicellulosiruptor naganoensis</name>
    <dbReference type="NCBI Taxonomy" id="29324"/>
    <lineage>
        <taxon>Bacteria</taxon>
        <taxon>Bacillati</taxon>
        <taxon>Bacillota</taxon>
        <taxon>Bacillota incertae sedis</taxon>
        <taxon>Caldicellulosiruptorales</taxon>
        <taxon>Caldicellulosiruptoraceae</taxon>
        <taxon>Caldicellulosiruptor</taxon>
    </lineage>
</organism>
<dbReference type="InterPro" id="IPR001387">
    <property type="entry name" value="Cro/C1-type_HTH"/>
</dbReference>
<reference evidence="2" key="1">
    <citation type="submission" date="2022-12" db="EMBL/GenBank/DDBJ databases">
        <authorList>
            <person name="Bing R.G."/>
            <person name="Willard D.J."/>
            <person name="Manesh M.J.H."/>
            <person name="Laemthong T."/>
            <person name="Crosby J.R."/>
            <person name="Kelly R.M."/>
        </authorList>
    </citation>
    <scope>NUCLEOTIDE SEQUENCE</scope>
    <source>
        <strain evidence="2">DSM 8991</strain>
    </source>
</reference>
<gene>
    <name evidence="2" type="ORF">OTJ99_002026</name>
</gene>
<dbReference type="Proteomes" id="UP001164745">
    <property type="component" value="Chromosome"/>
</dbReference>
<evidence type="ECO:0000313" key="3">
    <source>
        <dbReference type="Proteomes" id="UP001164745"/>
    </source>
</evidence>
<dbReference type="CDD" id="cd00093">
    <property type="entry name" value="HTH_XRE"/>
    <property type="match status" value="1"/>
</dbReference>
<keyword evidence="3" id="KW-1185">Reference proteome</keyword>
<evidence type="ECO:0000313" key="2">
    <source>
        <dbReference type="EMBL" id="WAM31196.1"/>
    </source>
</evidence>